<evidence type="ECO:0000313" key="2">
    <source>
        <dbReference type="Proteomes" id="UP000464334"/>
    </source>
</evidence>
<dbReference type="Pfam" id="PF23791">
    <property type="entry name" value="DUF7173"/>
    <property type="match status" value="1"/>
</dbReference>
<evidence type="ECO:0000313" key="1">
    <source>
        <dbReference type="EMBL" id="CAA2409806.1"/>
    </source>
</evidence>
<dbReference type="RefSeq" id="YP_010742782.1">
    <property type="nucleotide sequence ID" value="NC_073092.1"/>
</dbReference>
<dbReference type="EMBL" id="LR743530">
    <property type="protein sequence ID" value="CAA2409806.1"/>
    <property type="molecule type" value="Genomic_DNA"/>
</dbReference>
<name>A0A679KEN4_9CAUD</name>
<sequence>MNEIKYYKDSGMTEEELAALDKEDPRFIRYRNEILADWEQAKKDLDAAKETEMELRKKFVAVATQADKISGTENVDLGNGYKAKTVKKVNYKLGSNVEGVSARDAVDAALQKIEALGDEGRFIADRLVKWTADLSVSEYKALDEHPRGAEIKALLSPVLTIDSGAPTLEIIAPKAKK</sequence>
<protein>
    <submittedName>
        <fullName evidence="1">Uncharacterized protein</fullName>
    </submittedName>
</protein>
<proteinExistence type="predicted"/>
<dbReference type="GeneID" id="79707322"/>
<organism evidence="1 2">
    <name type="scientific">Xanthomonas phage Suba</name>
    <dbReference type="NCBI Taxonomy" id="2674975"/>
    <lineage>
        <taxon>Viruses</taxon>
        <taxon>Duplodnaviria</taxon>
        <taxon>Heunggongvirae</taxon>
        <taxon>Uroviricota</taxon>
        <taxon>Caudoviricetes</taxon>
        <taxon>Stanbaylleyvirinae</taxon>
        <taxon>Subavirus</taxon>
        <taxon>Subavirus suba</taxon>
    </lineage>
</organism>
<accession>A0A679KEN4</accession>
<reference evidence="1 2" key="1">
    <citation type="submission" date="2019-12" db="EMBL/GenBank/DDBJ databases">
        <authorList>
            <person name="Ansaldi M."/>
            <person name="Clavijo F."/>
        </authorList>
    </citation>
    <scope>NUCLEOTIDE SEQUENCE [LARGE SCALE GENOMIC DNA]</scope>
</reference>
<dbReference type="InterPro" id="IPR055597">
    <property type="entry name" value="DUF7173"/>
</dbReference>
<dbReference type="KEGG" id="vg:79707322"/>
<keyword evidence="2" id="KW-1185">Reference proteome</keyword>
<dbReference type="Proteomes" id="UP000464334">
    <property type="component" value="Chromosome"/>
</dbReference>